<gene>
    <name evidence="2" type="ORF">GCM10010389_44640</name>
</gene>
<dbReference type="Proteomes" id="UP000623010">
    <property type="component" value="Unassembled WGS sequence"/>
</dbReference>
<sequence length="249" mass="27686">MDQSEAILSKLWERNYDPLTTEIIGRLPLRPDARCLDIGAGAGSMAYWLAERVPEGSVLAVDVDTDLLDASRSPRLTVCQADVEQEDFAPGSFDLILARGVLSVLRSPDELLERAVRWLAPGGRLVVEDFYFLPAEDAATPVGRAVVEAYLKAFRLRGADMRFARRLPARLAQLGLSGVDLHLRPLGPGQGEYENELMRRRLELQGQPLVDNGWVSAEQLAEFLTGLDRPEFRDVTTLLFSVWGQRPAE</sequence>
<dbReference type="CDD" id="cd02440">
    <property type="entry name" value="AdoMet_MTases"/>
    <property type="match status" value="1"/>
</dbReference>
<dbReference type="SUPFAM" id="SSF53335">
    <property type="entry name" value="S-adenosyl-L-methionine-dependent methyltransferases"/>
    <property type="match status" value="1"/>
</dbReference>
<dbReference type="RefSeq" id="WP_190059228.1">
    <property type="nucleotide sequence ID" value="NZ_BMWH01000019.1"/>
</dbReference>
<protein>
    <recommendedName>
        <fullName evidence="1">Methyltransferase type 11 domain-containing protein</fullName>
    </recommendedName>
</protein>
<evidence type="ECO:0000313" key="3">
    <source>
        <dbReference type="Proteomes" id="UP000623010"/>
    </source>
</evidence>
<accession>A0A918VJA5</accession>
<dbReference type="InterPro" id="IPR029063">
    <property type="entry name" value="SAM-dependent_MTases_sf"/>
</dbReference>
<proteinExistence type="predicted"/>
<dbReference type="Gene3D" id="3.40.50.150">
    <property type="entry name" value="Vaccinia Virus protein VP39"/>
    <property type="match status" value="1"/>
</dbReference>
<dbReference type="PANTHER" id="PTHR43591">
    <property type="entry name" value="METHYLTRANSFERASE"/>
    <property type="match status" value="1"/>
</dbReference>
<keyword evidence="3" id="KW-1185">Reference proteome</keyword>
<reference evidence="2" key="2">
    <citation type="submission" date="2020-09" db="EMBL/GenBank/DDBJ databases">
        <authorList>
            <person name="Sun Q."/>
            <person name="Ohkuma M."/>
        </authorList>
    </citation>
    <scope>NUCLEOTIDE SEQUENCE</scope>
    <source>
        <strain evidence="2">JCM 5016</strain>
    </source>
</reference>
<dbReference type="InterPro" id="IPR013216">
    <property type="entry name" value="Methyltransf_11"/>
</dbReference>
<evidence type="ECO:0000259" key="1">
    <source>
        <dbReference type="Pfam" id="PF08241"/>
    </source>
</evidence>
<organism evidence="2 3">
    <name type="scientific">Streptomyces echinoruber</name>
    <dbReference type="NCBI Taxonomy" id="68898"/>
    <lineage>
        <taxon>Bacteria</taxon>
        <taxon>Bacillati</taxon>
        <taxon>Actinomycetota</taxon>
        <taxon>Actinomycetes</taxon>
        <taxon>Kitasatosporales</taxon>
        <taxon>Streptomycetaceae</taxon>
        <taxon>Streptomyces</taxon>
    </lineage>
</organism>
<evidence type="ECO:0000313" key="2">
    <source>
        <dbReference type="EMBL" id="GHA00492.1"/>
    </source>
</evidence>
<dbReference type="GO" id="GO:0008757">
    <property type="term" value="F:S-adenosylmethionine-dependent methyltransferase activity"/>
    <property type="evidence" value="ECO:0007669"/>
    <property type="project" value="InterPro"/>
</dbReference>
<dbReference type="PANTHER" id="PTHR43591:SF24">
    <property type="entry name" value="2-METHOXY-6-POLYPRENYL-1,4-BENZOQUINOL METHYLASE, MITOCHONDRIAL"/>
    <property type="match status" value="1"/>
</dbReference>
<feature type="domain" description="Methyltransferase type 11" evidence="1">
    <location>
        <begin position="36"/>
        <end position="127"/>
    </location>
</feature>
<dbReference type="AlphaFoldDB" id="A0A918VJA5"/>
<name>A0A918VJA5_9ACTN</name>
<dbReference type="EMBL" id="BMWH01000019">
    <property type="protein sequence ID" value="GHA00492.1"/>
    <property type="molecule type" value="Genomic_DNA"/>
</dbReference>
<reference evidence="2" key="1">
    <citation type="journal article" date="2014" name="Int. J. Syst. Evol. Microbiol.">
        <title>Complete genome sequence of Corynebacterium casei LMG S-19264T (=DSM 44701T), isolated from a smear-ripened cheese.</title>
        <authorList>
            <consortium name="US DOE Joint Genome Institute (JGI-PGF)"/>
            <person name="Walter F."/>
            <person name="Albersmeier A."/>
            <person name="Kalinowski J."/>
            <person name="Ruckert C."/>
        </authorList>
    </citation>
    <scope>NUCLEOTIDE SEQUENCE</scope>
    <source>
        <strain evidence="2">JCM 5016</strain>
    </source>
</reference>
<dbReference type="Pfam" id="PF08241">
    <property type="entry name" value="Methyltransf_11"/>
    <property type="match status" value="1"/>
</dbReference>
<comment type="caution">
    <text evidence="2">The sequence shown here is derived from an EMBL/GenBank/DDBJ whole genome shotgun (WGS) entry which is preliminary data.</text>
</comment>